<dbReference type="InterPro" id="IPR011989">
    <property type="entry name" value="ARM-like"/>
</dbReference>
<dbReference type="OrthoDB" id="232498at2"/>
<dbReference type="EMBL" id="CP036433">
    <property type="protein sequence ID" value="QDU92495.1"/>
    <property type="molecule type" value="Genomic_DNA"/>
</dbReference>
<dbReference type="Gene3D" id="1.25.10.10">
    <property type="entry name" value="Leucine-rich Repeat Variant"/>
    <property type="match status" value="1"/>
</dbReference>
<evidence type="ECO:0000256" key="1">
    <source>
        <dbReference type="ARBA" id="ARBA00007100"/>
    </source>
</evidence>
<protein>
    <recommendedName>
        <fullName evidence="3">Protein SirB1 N-terminal domain-containing protein</fullName>
    </recommendedName>
</protein>
<evidence type="ECO:0000313" key="4">
    <source>
        <dbReference type="EMBL" id="QDU92495.1"/>
    </source>
</evidence>
<name>A0A518DKY2_9BACT</name>
<dbReference type="InterPro" id="IPR032698">
    <property type="entry name" value="SirB1_N"/>
</dbReference>
<evidence type="ECO:0000313" key="5">
    <source>
        <dbReference type="Proteomes" id="UP000317648"/>
    </source>
</evidence>
<sequence precursor="true">MLIRVLKFRSLGAVLLLLLLGSPAWAESPAERVQRLIRELDHDEYIHRETAMAQLMSLGEAAMAPLLAALKHDSPEVRSRARAIVQVRLRADMIARFKELGSPERDADIDLEKGMWLIARIIDLEVEEQDLDKQLDALAAKVRAQFPPDADLRQVKAADAVSALRKVLFEDAKFSGSVADYDNPVNSSLSHVLKTREGLPILLSHLVVAVAQRADIPIVGVGIPGRYMCKYDLSQAPDKPTEELVLDPFGGGRLMTVAMLQNEIPGFQPTVHLQPSPHRDTLLRMLANLASDYLAVGKHNMANRVYEYQALLAASASSDLP</sequence>
<accession>A0A518DKY2</accession>
<dbReference type="AlphaFoldDB" id="A0A518DKY2"/>
<gene>
    <name evidence="4" type="ORF">Pla8534_02430</name>
</gene>
<organism evidence="4 5">
    <name type="scientific">Lignipirellula cremea</name>
    <dbReference type="NCBI Taxonomy" id="2528010"/>
    <lineage>
        <taxon>Bacteria</taxon>
        <taxon>Pseudomonadati</taxon>
        <taxon>Planctomycetota</taxon>
        <taxon>Planctomycetia</taxon>
        <taxon>Pirellulales</taxon>
        <taxon>Pirellulaceae</taxon>
        <taxon>Lignipirellula</taxon>
    </lineage>
</organism>
<dbReference type="Proteomes" id="UP000317648">
    <property type="component" value="Chromosome"/>
</dbReference>
<proteinExistence type="inferred from homology"/>
<evidence type="ECO:0000256" key="2">
    <source>
        <dbReference type="SAM" id="SignalP"/>
    </source>
</evidence>
<dbReference type="KEGG" id="lcre:Pla8534_02430"/>
<dbReference type="SUPFAM" id="SSF48371">
    <property type="entry name" value="ARM repeat"/>
    <property type="match status" value="1"/>
</dbReference>
<evidence type="ECO:0000259" key="3">
    <source>
        <dbReference type="Pfam" id="PF13369"/>
    </source>
</evidence>
<dbReference type="PANTHER" id="PTHR31350:SF21">
    <property type="entry name" value="F-BOX ONLY PROTEIN 21"/>
    <property type="match status" value="1"/>
</dbReference>
<keyword evidence="2" id="KW-0732">Signal</keyword>
<dbReference type="PANTHER" id="PTHR31350">
    <property type="entry name" value="SI:DKEY-261L7.2"/>
    <property type="match status" value="1"/>
</dbReference>
<feature type="signal peptide" evidence="2">
    <location>
        <begin position="1"/>
        <end position="26"/>
    </location>
</feature>
<comment type="similarity">
    <text evidence="1">Belongs to the UPF0162 family.</text>
</comment>
<keyword evidence="5" id="KW-1185">Reference proteome</keyword>
<dbReference type="InterPro" id="IPR016024">
    <property type="entry name" value="ARM-type_fold"/>
</dbReference>
<reference evidence="4 5" key="1">
    <citation type="submission" date="2019-02" db="EMBL/GenBank/DDBJ databases">
        <title>Deep-cultivation of Planctomycetes and their phenomic and genomic characterization uncovers novel biology.</title>
        <authorList>
            <person name="Wiegand S."/>
            <person name="Jogler M."/>
            <person name="Boedeker C."/>
            <person name="Pinto D."/>
            <person name="Vollmers J."/>
            <person name="Rivas-Marin E."/>
            <person name="Kohn T."/>
            <person name="Peeters S.H."/>
            <person name="Heuer A."/>
            <person name="Rast P."/>
            <person name="Oberbeckmann S."/>
            <person name="Bunk B."/>
            <person name="Jeske O."/>
            <person name="Meyerdierks A."/>
            <person name="Storesund J.E."/>
            <person name="Kallscheuer N."/>
            <person name="Luecker S."/>
            <person name="Lage O.M."/>
            <person name="Pohl T."/>
            <person name="Merkel B.J."/>
            <person name="Hornburger P."/>
            <person name="Mueller R.-W."/>
            <person name="Bruemmer F."/>
            <person name="Labrenz M."/>
            <person name="Spormann A.M."/>
            <person name="Op den Camp H."/>
            <person name="Overmann J."/>
            <person name="Amann R."/>
            <person name="Jetten M.S.M."/>
            <person name="Mascher T."/>
            <person name="Medema M.H."/>
            <person name="Devos D.P."/>
            <person name="Kaster A.-K."/>
            <person name="Ovreas L."/>
            <person name="Rohde M."/>
            <person name="Galperin M.Y."/>
            <person name="Jogler C."/>
        </authorList>
    </citation>
    <scope>NUCLEOTIDE SEQUENCE [LARGE SCALE GENOMIC DNA]</scope>
    <source>
        <strain evidence="4 5">Pla85_3_4</strain>
    </source>
</reference>
<dbReference type="RefSeq" id="WP_145048496.1">
    <property type="nucleotide sequence ID" value="NZ_CP036433.1"/>
</dbReference>
<feature type="domain" description="Protein SirB1 N-terminal" evidence="3">
    <location>
        <begin position="131"/>
        <end position="286"/>
    </location>
</feature>
<feature type="chain" id="PRO_5022075023" description="Protein SirB1 N-terminal domain-containing protein" evidence="2">
    <location>
        <begin position="27"/>
        <end position="321"/>
    </location>
</feature>
<dbReference type="Pfam" id="PF13369">
    <property type="entry name" value="Transglut_core2"/>
    <property type="match status" value="1"/>
</dbReference>